<dbReference type="PANTHER" id="PTHR35046:SF26">
    <property type="entry name" value="RNA-DIRECTED DNA POLYMERASE"/>
    <property type="match status" value="1"/>
</dbReference>
<gene>
    <name evidence="2" type="primary">LOC130469981</name>
</gene>
<dbReference type="Proteomes" id="UP000813463">
    <property type="component" value="Chromosome 3"/>
</dbReference>
<keyword evidence="1" id="KW-1185">Reference proteome</keyword>
<reference evidence="2" key="2">
    <citation type="submission" date="2025-08" db="UniProtKB">
        <authorList>
            <consortium name="RefSeq"/>
        </authorList>
    </citation>
    <scope>IDENTIFICATION</scope>
    <source>
        <tissue evidence="2">Leaf</tissue>
    </source>
</reference>
<evidence type="ECO:0008006" key="3">
    <source>
        <dbReference type="Google" id="ProtNLM"/>
    </source>
</evidence>
<accession>A0ABM3RIU5</accession>
<sequence>MNFDDFDLLQHLREALRNVQDGELCRQPRSGEPPRVVDKFKMTELPEFFGGTDPERVVTLREAIKYREELFEEKRLGDIFVFDEGNEDEEVEGYEALLFAFEHQIDLVPGSSLPNKAAYRCNPEETKELKKQINELKSQGYVRESLSPCDVPFFLVPKEDGTWRMCVDSRAVNNITI</sequence>
<dbReference type="InterPro" id="IPR043502">
    <property type="entry name" value="DNA/RNA_pol_sf"/>
</dbReference>
<organism evidence="1 2">
    <name type="scientific">Spinacia oleracea</name>
    <name type="common">Spinach</name>
    <dbReference type="NCBI Taxonomy" id="3562"/>
    <lineage>
        <taxon>Eukaryota</taxon>
        <taxon>Viridiplantae</taxon>
        <taxon>Streptophyta</taxon>
        <taxon>Embryophyta</taxon>
        <taxon>Tracheophyta</taxon>
        <taxon>Spermatophyta</taxon>
        <taxon>Magnoliopsida</taxon>
        <taxon>eudicotyledons</taxon>
        <taxon>Gunneridae</taxon>
        <taxon>Pentapetalae</taxon>
        <taxon>Caryophyllales</taxon>
        <taxon>Chenopodiaceae</taxon>
        <taxon>Chenopodioideae</taxon>
        <taxon>Anserineae</taxon>
        <taxon>Spinacia</taxon>
    </lineage>
</organism>
<name>A0ABM3RIU5_SPIOL</name>
<protein>
    <recommendedName>
        <fullName evidence="3">Reverse transcriptase domain-containing protein</fullName>
    </recommendedName>
</protein>
<evidence type="ECO:0000313" key="2">
    <source>
        <dbReference type="RefSeq" id="XP_056695512.1"/>
    </source>
</evidence>
<dbReference type="Gene3D" id="3.10.10.10">
    <property type="entry name" value="HIV Type 1 Reverse Transcriptase, subunit A, domain 1"/>
    <property type="match status" value="1"/>
</dbReference>
<dbReference type="PANTHER" id="PTHR35046">
    <property type="entry name" value="ZINC KNUCKLE (CCHC-TYPE) FAMILY PROTEIN"/>
    <property type="match status" value="1"/>
</dbReference>
<reference evidence="1" key="1">
    <citation type="journal article" date="2021" name="Nat. Commun.">
        <title>Genomic analyses provide insights into spinach domestication and the genetic basis of agronomic traits.</title>
        <authorList>
            <person name="Cai X."/>
            <person name="Sun X."/>
            <person name="Xu C."/>
            <person name="Sun H."/>
            <person name="Wang X."/>
            <person name="Ge C."/>
            <person name="Zhang Z."/>
            <person name="Wang Q."/>
            <person name="Fei Z."/>
            <person name="Jiao C."/>
            <person name="Wang Q."/>
        </authorList>
    </citation>
    <scope>NUCLEOTIDE SEQUENCE [LARGE SCALE GENOMIC DNA]</scope>
    <source>
        <strain evidence="1">cv. Varoflay</strain>
    </source>
</reference>
<proteinExistence type="predicted"/>
<dbReference type="SUPFAM" id="SSF56672">
    <property type="entry name" value="DNA/RNA polymerases"/>
    <property type="match status" value="1"/>
</dbReference>
<evidence type="ECO:0000313" key="1">
    <source>
        <dbReference type="Proteomes" id="UP000813463"/>
    </source>
</evidence>
<dbReference type="GeneID" id="130469981"/>
<dbReference type="RefSeq" id="XP_056695512.1">
    <property type="nucleotide sequence ID" value="XM_056839534.1"/>
</dbReference>